<name>A0A0K2V4D2_LEPSM</name>
<dbReference type="AlphaFoldDB" id="A0A0K2V4D2"/>
<protein>
    <submittedName>
        <fullName evidence="1">Uncharacterized protein</fullName>
    </submittedName>
</protein>
<evidence type="ECO:0000313" key="1">
    <source>
        <dbReference type="EMBL" id="CDW45185.1"/>
    </source>
</evidence>
<sequence>HKVVLITEYIPRLEFLAPHIISHKVKDRLTFSPVFGLRDNYEDYLTYGYIRVVIFIYK</sequence>
<organism evidence="1">
    <name type="scientific">Lepeophtheirus salmonis</name>
    <name type="common">Salmon louse</name>
    <name type="synonym">Caligus salmonis</name>
    <dbReference type="NCBI Taxonomy" id="72036"/>
    <lineage>
        <taxon>Eukaryota</taxon>
        <taxon>Metazoa</taxon>
        <taxon>Ecdysozoa</taxon>
        <taxon>Arthropoda</taxon>
        <taxon>Crustacea</taxon>
        <taxon>Multicrustacea</taxon>
        <taxon>Hexanauplia</taxon>
        <taxon>Copepoda</taxon>
        <taxon>Siphonostomatoida</taxon>
        <taxon>Caligidae</taxon>
        <taxon>Lepeophtheirus</taxon>
    </lineage>
</organism>
<reference evidence="1" key="1">
    <citation type="submission" date="2014-05" db="EMBL/GenBank/DDBJ databases">
        <authorList>
            <person name="Chronopoulou M."/>
        </authorList>
    </citation>
    <scope>NUCLEOTIDE SEQUENCE</scope>
    <source>
        <tissue evidence="1">Whole organism</tissue>
    </source>
</reference>
<accession>A0A0K2V4D2</accession>
<proteinExistence type="predicted"/>
<dbReference type="EMBL" id="HACA01027824">
    <property type="protein sequence ID" value="CDW45185.1"/>
    <property type="molecule type" value="Transcribed_RNA"/>
</dbReference>
<feature type="non-terminal residue" evidence="1">
    <location>
        <position position="1"/>
    </location>
</feature>